<evidence type="ECO:0000313" key="5">
    <source>
        <dbReference type="Proteomes" id="UP000604046"/>
    </source>
</evidence>
<keyword evidence="1" id="KW-0548">Nucleotidyltransferase</keyword>
<dbReference type="EC" id="2.7.7.48" evidence="1"/>
<name>A0A812UYN5_9DINO</name>
<accession>A0A812UYN5</accession>
<feature type="domain" description="RDRP core" evidence="3">
    <location>
        <begin position="252"/>
        <end position="643"/>
    </location>
</feature>
<dbReference type="Pfam" id="PF05183">
    <property type="entry name" value="RdRP"/>
    <property type="match status" value="1"/>
</dbReference>
<keyword evidence="1" id="KW-0694">RNA-binding</keyword>
<reference evidence="4" key="1">
    <citation type="submission" date="2021-02" db="EMBL/GenBank/DDBJ databases">
        <authorList>
            <person name="Dougan E. K."/>
            <person name="Rhodes N."/>
            <person name="Thang M."/>
            <person name="Chan C."/>
        </authorList>
    </citation>
    <scope>NUCLEOTIDE SEQUENCE</scope>
</reference>
<organism evidence="4 5">
    <name type="scientific">Symbiodinium natans</name>
    <dbReference type="NCBI Taxonomy" id="878477"/>
    <lineage>
        <taxon>Eukaryota</taxon>
        <taxon>Sar</taxon>
        <taxon>Alveolata</taxon>
        <taxon>Dinophyceae</taxon>
        <taxon>Suessiales</taxon>
        <taxon>Symbiodiniaceae</taxon>
        <taxon>Symbiodinium</taxon>
    </lineage>
</organism>
<feature type="region of interest" description="Disordered" evidence="2">
    <location>
        <begin position="136"/>
        <end position="179"/>
    </location>
</feature>
<evidence type="ECO:0000313" key="4">
    <source>
        <dbReference type="EMBL" id="CAE7603974.1"/>
    </source>
</evidence>
<dbReference type="AlphaFoldDB" id="A0A812UYN5"/>
<dbReference type="PANTHER" id="PTHR23079:SF55">
    <property type="entry name" value="RNA-DIRECTED RNA POLYMERASE"/>
    <property type="match status" value="1"/>
</dbReference>
<keyword evidence="1" id="KW-0696">RNA-directed RNA polymerase</keyword>
<dbReference type="PANTHER" id="PTHR23079">
    <property type="entry name" value="RNA-DEPENDENT RNA POLYMERASE"/>
    <property type="match status" value="1"/>
</dbReference>
<comment type="caution">
    <text evidence="4">The sequence shown here is derived from an EMBL/GenBank/DDBJ whole genome shotgun (WGS) entry which is preliminary data.</text>
</comment>
<keyword evidence="5" id="KW-1185">Reference proteome</keyword>
<evidence type="ECO:0000256" key="2">
    <source>
        <dbReference type="SAM" id="MobiDB-lite"/>
    </source>
</evidence>
<dbReference type="InterPro" id="IPR007855">
    <property type="entry name" value="RDRP"/>
</dbReference>
<evidence type="ECO:0000256" key="1">
    <source>
        <dbReference type="RuleBase" id="RU363098"/>
    </source>
</evidence>
<dbReference type="OrthoDB" id="10055769at2759"/>
<protein>
    <recommendedName>
        <fullName evidence="1">RNA-dependent RNA polymerase</fullName>
        <ecNumber evidence="1">2.7.7.48</ecNumber>
    </recommendedName>
</protein>
<comment type="similarity">
    <text evidence="1">Belongs to the RdRP family.</text>
</comment>
<dbReference type="GO" id="GO:0003968">
    <property type="term" value="F:RNA-directed RNA polymerase activity"/>
    <property type="evidence" value="ECO:0007669"/>
    <property type="project" value="UniProtKB-KW"/>
</dbReference>
<dbReference type="Proteomes" id="UP000604046">
    <property type="component" value="Unassembled WGS sequence"/>
</dbReference>
<gene>
    <name evidence="4" type="ORF">SNAT2548_LOCUS34344</name>
</gene>
<keyword evidence="1" id="KW-0808">Transferase</keyword>
<proteinExistence type="inferred from homology"/>
<dbReference type="GO" id="GO:0031380">
    <property type="term" value="C:nuclear RNA-directed RNA polymerase complex"/>
    <property type="evidence" value="ECO:0007669"/>
    <property type="project" value="TreeGrafter"/>
</dbReference>
<dbReference type="GO" id="GO:0030422">
    <property type="term" value="P:siRNA processing"/>
    <property type="evidence" value="ECO:0007669"/>
    <property type="project" value="TreeGrafter"/>
</dbReference>
<dbReference type="InterPro" id="IPR057596">
    <property type="entry name" value="RDRP_core"/>
</dbReference>
<dbReference type="GO" id="GO:0003723">
    <property type="term" value="F:RNA binding"/>
    <property type="evidence" value="ECO:0007669"/>
    <property type="project" value="UniProtKB-KW"/>
</dbReference>
<dbReference type="EMBL" id="CAJNDS010002804">
    <property type="protein sequence ID" value="CAE7603974.1"/>
    <property type="molecule type" value="Genomic_DNA"/>
</dbReference>
<sequence>MSAGGEPRQRDNSWARDLLARAQPPLAEVVVDDNFLEELLKTEELRKAFVEETPMQKFKRKLSSISDSSLTLIMQRTLDLASLQQQLKARCTKTMRRKLRRLVRVAKLSGHFWAFNAQQREELLSDANVYVFETPQGEPEELPERPAAGHPRPGPVGPAAVRRRSKQAPRQEKTSSQLSRDLDADIWTASWGTRRMKPWSLLRWATQHSCQPEWLQLLFSKVEKGHCYYSSQPLSASRLVAELQARCTLQDFYSRLPLLASPSTPYDLGDVADVAVHIVEDIKMPKGDVLTDGFAEISLKLARKLNLVSGEQVRQGVYDAYQFRGLVRDAATGDALIVKGMFVVIETDEDVMYIRKSCEKIRFKPSAEFSSFSQELDVVQSTAAPQGQPKLNAQLCAALGMRACLLPTRAARLSAMADLRDFCRSRRADTADAMEAESWGFARGPPEHSPGIAMTALGTPASRPVSSNPTRNFIPQHRVKLTYVAHIEDPTPLEHLHTTVDLPQPWSLPELGTKEALLRGGRRFLAAARRQQKKPQLRLRGVGGACFALPDLWGKLEEPQQCHIIREGRCITGPVAVWRNPVMLPSDIEIWESVPLPDDATLVPNNCIICSCKGMGVLALAGGDYDGDVVFFSSDRDLLEFVANAPDGLHHRSWQSGLRGGR</sequence>
<evidence type="ECO:0000259" key="3">
    <source>
        <dbReference type="Pfam" id="PF05183"/>
    </source>
</evidence>
<comment type="catalytic activity">
    <reaction evidence="1">
        <text>RNA(n) + a ribonucleoside 5'-triphosphate = RNA(n+1) + diphosphate</text>
        <dbReference type="Rhea" id="RHEA:21248"/>
        <dbReference type="Rhea" id="RHEA-COMP:14527"/>
        <dbReference type="Rhea" id="RHEA-COMP:17342"/>
        <dbReference type="ChEBI" id="CHEBI:33019"/>
        <dbReference type="ChEBI" id="CHEBI:61557"/>
        <dbReference type="ChEBI" id="CHEBI:140395"/>
        <dbReference type="EC" id="2.7.7.48"/>
    </reaction>
</comment>